<evidence type="ECO:0000313" key="3">
    <source>
        <dbReference type="Proteomes" id="UP001558713"/>
    </source>
</evidence>
<organism evidence="2 3">
    <name type="scientific">Cardamine amara subsp. amara</name>
    <dbReference type="NCBI Taxonomy" id="228776"/>
    <lineage>
        <taxon>Eukaryota</taxon>
        <taxon>Viridiplantae</taxon>
        <taxon>Streptophyta</taxon>
        <taxon>Embryophyta</taxon>
        <taxon>Tracheophyta</taxon>
        <taxon>Spermatophyta</taxon>
        <taxon>Magnoliopsida</taxon>
        <taxon>eudicotyledons</taxon>
        <taxon>Gunneridae</taxon>
        <taxon>Pentapetalae</taxon>
        <taxon>rosids</taxon>
        <taxon>malvids</taxon>
        <taxon>Brassicales</taxon>
        <taxon>Brassicaceae</taxon>
        <taxon>Cardamineae</taxon>
        <taxon>Cardamine</taxon>
    </lineage>
</organism>
<dbReference type="InterPro" id="IPR002156">
    <property type="entry name" value="RNaseH_domain"/>
</dbReference>
<proteinExistence type="predicted"/>
<gene>
    <name evidence="2" type="ORF">V5N11_002007</name>
</gene>
<dbReference type="PANTHER" id="PTHR47074">
    <property type="entry name" value="BNAC02G40300D PROTEIN"/>
    <property type="match status" value="1"/>
</dbReference>
<dbReference type="EMBL" id="JBANAX010000695">
    <property type="protein sequence ID" value="KAL1197128.1"/>
    <property type="molecule type" value="Genomic_DNA"/>
</dbReference>
<protein>
    <recommendedName>
        <fullName evidence="1">RNase H type-1 domain-containing protein</fullName>
    </recommendedName>
</protein>
<feature type="domain" description="RNase H type-1" evidence="1">
    <location>
        <begin position="118"/>
        <end position="193"/>
    </location>
</feature>
<dbReference type="Proteomes" id="UP001558713">
    <property type="component" value="Unassembled WGS sequence"/>
</dbReference>
<evidence type="ECO:0000313" key="2">
    <source>
        <dbReference type="EMBL" id="KAL1197128.1"/>
    </source>
</evidence>
<name>A0ABD0ZR82_CARAN</name>
<dbReference type="PANTHER" id="PTHR47074:SF53">
    <property type="entry name" value="REVERSE TRANSCRIPTASE-LIKE PROTEIN"/>
    <property type="match status" value="1"/>
</dbReference>
<dbReference type="AlphaFoldDB" id="A0ABD0ZR82"/>
<keyword evidence="3" id="KW-1185">Reference proteome</keyword>
<sequence>MWTTAGVPSPRNGWSKNSVKSNLQHIVAVCEDKSLPEEVRIHIPWILWYTWKARNTLLFERTRVEPYTLLKKAQEEATLWHEINKQKIDKDSQTRGENGRGHLWVRPPLSFVKCNIGVSWSHPKRNSGTSWIARDDRGRVLFHSRRAYSKASSRLEAELISIHWSVESLSNMRQTKVIFEISSRDALEAVKTPQNWPLFQHIL</sequence>
<comment type="caution">
    <text evidence="2">The sequence shown here is derived from an EMBL/GenBank/DDBJ whole genome shotgun (WGS) entry which is preliminary data.</text>
</comment>
<dbReference type="InterPro" id="IPR044730">
    <property type="entry name" value="RNase_H-like_dom_plant"/>
</dbReference>
<reference evidence="2 3" key="1">
    <citation type="submission" date="2024-04" db="EMBL/GenBank/DDBJ databases">
        <title>Genome assembly C_amara_ONT_v2.</title>
        <authorList>
            <person name="Yant L."/>
            <person name="Moore C."/>
            <person name="Slenker M."/>
        </authorList>
    </citation>
    <scope>NUCLEOTIDE SEQUENCE [LARGE SCALE GENOMIC DNA]</scope>
    <source>
        <tissue evidence="2">Leaf</tissue>
    </source>
</reference>
<accession>A0ABD0ZR82</accession>
<evidence type="ECO:0000259" key="1">
    <source>
        <dbReference type="Pfam" id="PF13456"/>
    </source>
</evidence>
<dbReference type="CDD" id="cd06222">
    <property type="entry name" value="RNase_H_like"/>
    <property type="match status" value="1"/>
</dbReference>
<dbReference type="Pfam" id="PF13456">
    <property type="entry name" value="RVT_3"/>
    <property type="match status" value="1"/>
</dbReference>
<dbReference type="InterPro" id="IPR052929">
    <property type="entry name" value="RNase_H-like_EbsB-rel"/>
</dbReference>